<evidence type="ECO:0000256" key="1">
    <source>
        <dbReference type="ARBA" id="ARBA00009402"/>
    </source>
</evidence>
<dbReference type="InterPro" id="IPR025296">
    <property type="entry name" value="DUF4158"/>
</dbReference>
<evidence type="ECO:0000259" key="6">
    <source>
        <dbReference type="Pfam" id="PF13700"/>
    </source>
</evidence>
<accession>A0A7V7S2Q4</accession>
<reference evidence="7 8" key="1">
    <citation type="submission" date="2019-10" db="EMBL/GenBank/DDBJ databases">
        <title>Bacillus from the desert of Cuatro Cinegas, Coahuila.</title>
        <authorList>
            <person name="Olmedo-Alvarez G."/>
            <person name="Saldana S."/>
            <person name="Barcelo D."/>
        </authorList>
    </citation>
    <scope>NUCLEOTIDE SEQUENCE [LARGE SCALE GENOMIC DNA]</scope>
    <source>
        <strain evidence="7 8">CH155b_5T</strain>
    </source>
</reference>
<dbReference type="RefSeq" id="WP_151628272.1">
    <property type="nucleotide sequence ID" value="NZ_WBPG01000031.1"/>
</dbReference>
<dbReference type="GO" id="GO:0003677">
    <property type="term" value="F:DNA binding"/>
    <property type="evidence" value="ECO:0007669"/>
    <property type="project" value="UniProtKB-KW"/>
</dbReference>
<keyword evidence="2" id="KW-0815">Transposition</keyword>
<dbReference type="Pfam" id="PF13700">
    <property type="entry name" value="DUF4158"/>
    <property type="match status" value="1"/>
</dbReference>
<feature type="domain" description="Tn3 transposase DDE" evidence="5">
    <location>
        <begin position="581"/>
        <end position="967"/>
    </location>
</feature>
<keyword evidence="3" id="KW-0238">DNA-binding</keyword>
<dbReference type="Proteomes" id="UP000470409">
    <property type="component" value="Unassembled WGS sequence"/>
</dbReference>
<evidence type="ECO:0000259" key="5">
    <source>
        <dbReference type="Pfam" id="PF01526"/>
    </source>
</evidence>
<comment type="similarity">
    <text evidence="1">Belongs to the transposase 7 family.</text>
</comment>
<evidence type="ECO:0000256" key="3">
    <source>
        <dbReference type="ARBA" id="ARBA00023125"/>
    </source>
</evidence>
<proteinExistence type="inferred from homology"/>
<dbReference type="EMBL" id="WBPG01000031">
    <property type="protein sequence ID" value="KAB2439856.1"/>
    <property type="molecule type" value="Genomic_DNA"/>
</dbReference>
<dbReference type="Pfam" id="PF01526">
    <property type="entry name" value="DDE_Tnp_Tn3"/>
    <property type="match status" value="1"/>
</dbReference>
<dbReference type="InterPro" id="IPR002513">
    <property type="entry name" value="Tn3_Tnp_DDE_dom"/>
</dbReference>
<evidence type="ECO:0000313" key="8">
    <source>
        <dbReference type="Proteomes" id="UP000470409"/>
    </source>
</evidence>
<evidence type="ECO:0000313" key="7">
    <source>
        <dbReference type="EMBL" id="KAB2439856.1"/>
    </source>
</evidence>
<evidence type="ECO:0000256" key="2">
    <source>
        <dbReference type="ARBA" id="ARBA00022578"/>
    </source>
</evidence>
<organism evidence="7 8">
    <name type="scientific">Bacillus luti</name>
    <dbReference type="NCBI Taxonomy" id="2026191"/>
    <lineage>
        <taxon>Bacteria</taxon>
        <taxon>Bacillati</taxon>
        <taxon>Bacillota</taxon>
        <taxon>Bacilli</taxon>
        <taxon>Bacillales</taxon>
        <taxon>Bacillaceae</taxon>
        <taxon>Bacillus</taxon>
        <taxon>Bacillus cereus group</taxon>
    </lineage>
</organism>
<dbReference type="InterPro" id="IPR047653">
    <property type="entry name" value="Tn3-like_transpos"/>
</dbReference>
<dbReference type="AlphaFoldDB" id="A0A7V7S2Q4"/>
<dbReference type="NCBIfam" id="NF033527">
    <property type="entry name" value="transpos_Tn3"/>
    <property type="match status" value="1"/>
</dbReference>
<name>A0A7V7S2Q4_9BACI</name>
<sequence>MYLRVRELLTAEERKRYMQIPSDISEWTLSTYFTFSQHDRKIINRHRRDYNRLGFAMQLSVLRYLGWTLSDIGHIPNQVLEFVARQIGASTEDWGLYAQREATRYEHVEEIQKEYSLRNFTTTDYRRLSKFLQSHALNNGNTTYLIETALQELRTWQVILPSMAIIERAIWETRKRAEEIIFKALTASLSLLQKEKISSLLHFMPNSSKTYLAWLKEIPGQFSPESFLKVIERLEYIKGLQLNIDTKGIHPNRLRQLSRIGARYEAYSFRRFKDIKKYAILVAYLLDLTQDLIDQAFEIHDKQMMNLQLKGRKQQEELHKRNGKSLNENILHYADLGMALIKAKEENVDPFIVLETIMPWDKFVASVEEAKQLSRPMSYDYLDLLESRYNYLRKYTPTLLRALEFRSTKYANPVLLALDTIHELNESGKRKVSEGAPLGFVSKRWERYVYDEDGSINRHFYELAAFTELRNYVRSGDISIVGSRQHKDFDEYLVSQQEWTESKDIGTRLAVPVQVEEYIKERTKTLLHRIQSFSENVNSLEGVDLEKGSLRIHRLERDVPEDAKKLSAKLYNLLPRIKLTDLLLEVSNWTEFEQQLIHASTNKPPKGDEIIISLAAMMAMGTNIGLTKMADATPGISYHQLAHASQWRMYDDAFQRAQSILVNFQHKIPLSSYWGDGTTSSSDGMRVQIGVSSLSASFNPHYGTGKGATIYRFVSDQFSSFYTKVINTNARDTVHVIDGLLHHESDLVIEEHYTDTAGYTDQVFGLAHLLGFRFAPRLRDLATSKLYTIGSPKEFSNIEALIRGQINMKLIYDNYDDVLRLTHSIREGKVSGALIMGKLGSYTRQNKVAKALREIGRIEKTIFILDYLSDKTMRRRIQRGWNKGEAMNALARAIFFGKHGELRERALQDQLQRSSALNLLINAISVWNTVYLSEAIKVLKKKEKFDEELLKHISPLGWEHINFLGEYRFNKKEIAPLESLRPLQTN</sequence>
<keyword evidence="4" id="KW-0233">DNA recombination</keyword>
<comment type="caution">
    <text evidence="7">The sequence shown here is derived from an EMBL/GenBank/DDBJ whole genome shotgun (WGS) entry which is preliminary data.</text>
</comment>
<dbReference type="GO" id="GO:0004803">
    <property type="term" value="F:transposase activity"/>
    <property type="evidence" value="ECO:0007669"/>
    <property type="project" value="InterPro"/>
</dbReference>
<dbReference type="GO" id="GO:0006313">
    <property type="term" value="P:DNA transposition"/>
    <property type="evidence" value="ECO:0007669"/>
    <property type="project" value="InterPro"/>
</dbReference>
<protein>
    <submittedName>
        <fullName evidence="7">Tn3 family transposase</fullName>
    </submittedName>
</protein>
<feature type="domain" description="DUF4158" evidence="6">
    <location>
        <begin position="8"/>
        <end position="172"/>
    </location>
</feature>
<evidence type="ECO:0000256" key="4">
    <source>
        <dbReference type="ARBA" id="ARBA00023172"/>
    </source>
</evidence>
<gene>
    <name evidence="7" type="ORF">F8163_27970</name>
</gene>